<feature type="transmembrane region" description="Helical" evidence="1">
    <location>
        <begin position="173"/>
        <end position="197"/>
    </location>
</feature>
<feature type="transmembrane region" description="Helical" evidence="1">
    <location>
        <begin position="81"/>
        <end position="102"/>
    </location>
</feature>
<evidence type="ECO:0000313" key="3">
    <source>
        <dbReference type="Proteomes" id="UP000192578"/>
    </source>
</evidence>
<evidence type="ECO:0000313" key="2">
    <source>
        <dbReference type="EMBL" id="OQV19227.1"/>
    </source>
</evidence>
<comment type="caution">
    <text evidence="2">The sequence shown here is derived from an EMBL/GenBank/DDBJ whole genome shotgun (WGS) entry which is preliminary data.</text>
</comment>
<name>A0A1W0WVP7_HYPEX</name>
<feature type="transmembrane region" description="Helical" evidence="1">
    <location>
        <begin position="131"/>
        <end position="153"/>
    </location>
</feature>
<sequence>MTESEPISYDKLATVLVKEPKNNRFLRQFAFARQGKGGSTGLAAPSETEVRKFVALFAAGHCLVAAAGVIALSVFGITITGALLTAWECFCTLVGIAGFAWIRSKLPAYLRSTNQTFAQLYEGTIRPVVKIFLYIMIGSLVLCIATIIHGAVVLTQMQSQSQQSYFYYGFVNFLYTGLGAGNLIVGVLGLVITCYCLKRLLDFYRSGSTMGSSGADDEPINQSSGALNAETVKQSMGSVEQLAVTDLTEYAASLQPHYEVSSRSTSQGSDQTFIEYSSEKSQPTRNLYRTELIFYRGEWETWRIFWFPRTSETAPESLFNLSSGGRKRNCTLFSNHPSPNEEHESVVNSIAGGYMDSKLVAVLDRNGNSYFRNIGSLYFKDHKGGRNSADLNYEAVNRVRRNPKLCEPNVSIEIGNSQQMRGPRGLEEKAILYTHKDSPVPIGIFVDLPYSHFAPENYCTILYKEKLKDESKTRTFPCPFPVGPLR</sequence>
<keyword evidence="1" id="KW-1133">Transmembrane helix</keyword>
<accession>A0A1W0WVP7</accession>
<feature type="transmembrane region" description="Helical" evidence="1">
    <location>
        <begin position="53"/>
        <end position="75"/>
    </location>
</feature>
<dbReference type="EMBL" id="MTYJ01000041">
    <property type="protein sequence ID" value="OQV19227.1"/>
    <property type="molecule type" value="Genomic_DNA"/>
</dbReference>
<keyword evidence="1" id="KW-0812">Transmembrane</keyword>
<organism evidence="2 3">
    <name type="scientific">Hypsibius exemplaris</name>
    <name type="common">Freshwater tardigrade</name>
    <dbReference type="NCBI Taxonomy" id="2072580"/>
    <lineage>
        <taxon>Eukaryota</taxon>
        <taxon>Metazoa</taxon>
        <taxon>Ecdysozoa</taxon>
        <taxon>Tardigrada</taxon>
        <taxon>Eutardigrada</taxon>
        <taxon>Parachela</taxon>
        <taxon>Hypsibioidea</taxon>
        <taxon>Hypsibiidae</taxon>
        <taxon>Hypsibius</taxon>
    </lineage>
</organism>
<proteinExistence type="predicted"/>
<dbReference type="Proteomes" id="UP000192578">
    <property type="component" value="Unassembled WGS sequence"/>
</dbReference>
<protein>
    <submittedName>
        <fullName evidence="2">Uncharacterized protein</fullName>
    </submittedName>
</protein>
<keyword evidence="1" id="KW-0472">Membrane</keyword>
<evidence type="ECO:0000256" key="1">
    <source>
        <dbReference type="SAM" id="Phobius"/>
    </source>
</evidence>
<reference evidence="3" key="1">
    <citation type="submission" date="2017-01" db="EMBL/GenBank/DDBJ databases">
        <title>Comparative genomics of anhydrobiosis in the tardigrade Hypsibius dujardini.</title>
        <authorList>
            <person name="Yoshida Y."/>
            <person name="Koutsovoulos G."/>
            <person name="Laetsch D."/>
            <person name="Stevens L."/>
            <person name="Kumar S."/>
            <person name="Horikawa D."/>
            <person name="Ishino K."/>
            <person name="Komine S."/>
            <person name="Tomita M."/>
            <person name="Blaxter M."/>
            <person name="Arakawa K."/>
        </authorList>
    </citation>
    <scope>NUCLEOTIDE SEQUENCE [LARGE SCALE GENOMIC DNA]</scope>
    <source>
        <strain evidence="3">Z151</strain>
    </source>
</reference>
<dbReference type="AlphaFoldDB" id="A0A1W0WVP7"/>
<keyword evidence="3" id="KW-1185">Reference proteome</keyword>
<gene>
    <name evidence="2" type="ORF">BV898_06652</name>
</gene>